<dbReference type="RefSeq" id="XP_007681290.1">
    <property type="nucleotide sequence ID" value="XM_007683100.1"/>
</dbReference>
<feature type="region of interest" description="Disordered" evidence="1">
    <location>
        <begin position="133"/>
        <end position="153"/>
    </location>
</feature>
<gene>
    <name evidence="2" type="ORF">BAUCODRAFT_570621</name>
</gene>
<dbReference type="AlphaFoldDB" id="M2MKR8"/>
<protein>
    <submittedName>
        <fullName evidence="2">Uncharacterized protein</fullName>
    </submittedName>
</protein>
<proteinExistence type="predicted"/>
<keyword evidence="3" id="KW-1185">Reference proteome</keyword>
<evidence type="ECO:0000256" key="1">
    <source>
        <dbReference type="SAM" id="MobiDB-lite"/>
    </source>
</evidence>
<dbReference type="GeneID" id="19115623"/>
<dbReference type="HOGENOM" id="CLU_1427741_0_0_1"/>
<evidence type="ECO:0000313" key="2">
    <source>
        <dbReference type="EMBL" id="EMC91928.1"/>
    </source>
</evidence>
<sequence>MLTKKGNKRKAQDAVVGKRSKRKTNIRKETRTGTQKPEQKVEEQTRGTERKVPETEEQSKSTNREAQQVKQASPTQSGEPLRISPVDGFNKPFEQRDGEIRVQGYLKDSKGVVWKVWKVRVEFRPVRWRARDVADHPEQDDGLPVSPQTRPSPEQMSVAELERYQDWQAKQDGLIWIGLTPTRCRRSTRV</sequence>
<name>M2MKR8_BAUPA</name>
<feature type="compositionally biased region" description="Polar residues" evidence="1">
    <location>
        <begin position="64"/>
        <end position="78"/>
    </location>
</feature>
<dbReference type="Proteomes" id="UP000011761">
    <property type="component" value="Unassembled WGS sequence"/>
</dbReference>
<organism evidence="2 3">
    <name type="scientific">Baudoinia panamericana (strain UAMH 10762)</name>
    <name type="common">Angels' share fungus</name>
    <name type="synonym">Baudoinia compniacensis (strain UAMH 10762)</name>
    <dbReference type="NCBI Taxonomy" id="717646"/>
    <lineage>
        <taxon>Eukaryota</taxon>
        <taxon>Fungi</taxon>
        <taxon>Dikarya</taxon>
        <taxon>Ascomycota</taxon>
        <taxon>Pezizomycotina</taxon>
        <taxon>Dothideomycetes</taxon>
        <taxon>Dothideomycetidae</taxon>
        <taxon>Mycosphaerellales</taxon>
        <taxon>Teratosphaeriaceae</taxon>
        <taxon>Baudoinia</taxon>
    </lineage>
</organism>
<dbReference type="KEGG" id="bcom:BAUCODRAFT_570621"/>
<accession>M2MKR8</accession>
<feature type="compositionally biased region" description="Basic and acidic residues" evidence="1">
    <location>
        <begin position="26"/>
        <end position="63"/>
    </location>
</feature>
<evidence type="ECO:0000313" key="3">
    <source>
        <dbReference type="Proteomes" id="UP000011761"/>
    </source>
</evidence>
<dbReference type="EMBL" id="KB445563">
    <property type="protein sequence ID" value="EMC91928.1"/>
    <property type="molecule type" value="Genomic_DNA"/>
</dbReference>
<reference evidence="2 3" key="1">
    <citation type="journal article" date="2012" name="PLoS Pathog.">
        <title>Diverse lifestyles and strategies of plant pathogenesis encoded in the genomes of eighteen Dothideomycetes fungi.</title>
        <authorList>
            <person name="Ohm R.A."/>
            <person name="Feau N."/>
            <person name="Henrissat B."/>
            <person name="Schoch C.L."/>
            <person name="Horwitz B.A."/>
            <person name="Barry K.W."/>
            <person name="Condon B.J."/>
            <person name="Copeland A.C."/>
            <person name="Dhillon B."/>
            <person name="Glaser F."/>
            <person name="Hesse C.N."/>
            <person name="Kosti I."/>
            <person name="LaButti K."/>
            <person name="Lindquist E.A."/>
            <person name="Lucas S."/>
            <person name="Salamov A.A."/>
            <person name="Bradshaw R.E."/>
            <person name="Ciuffetti L."/>
            <person name="Hamelin R.C."/>
            <person name="Kema G.H.J."/>
            <person name="Lawrence C."/>
            <person name="Scott J.A."/>
            <person name="Spatafora J.W."/>
            <person name="Turgeon B.G."/>
            <person name="de Wit P.J.G.M."/>
            <person name="Zhong S."/>
            <person name="Goodwin S.B."/>
            <person name="Grigoriev I.V."/>
        </authorList>
    </citation>
    <scope>NUCLEOTIDE SEQUENCE [LARGE SCALE GENOMIC DNA]</scope>
    <source>
        <strain evidence="2 3">UAMH 10762</strain>
    </source>
</reference>
<feature type="region of interest" description="Disordered" evidence="1">
    <location>
        <begin position="1"/>
        <end position="99"/>
    </location>
</feature>